<dbReference type="PANTHER" id="PTHR28154">
    <property type="entry name" value="CELL WALL SYNTHESIS PROTEIN KNH1-RELATED"/>
    <property type="match status" value="1"/>
</dbReference>
<dbReference type="Pfam" id="PF10342">
    <property type="entry name" value="Kre9_KNH"/>
    <property type="match status" value="1"/>
</dbReference>
<comment type="similarity">
    <text evidence="2">Belongs to the KRE9/KNH1 family.</text>
</comment>
<dbReference type="RefSeq" id="XP_037145368.1">
    <property type="nucleotide sequence ID" value="XM_037289473.1"/>
</dbReference>
<dbReference type="KEGG" id="zmk:HG535_0F01530"/>
<protein>
    <submittedName>
        <fullName evidence="7">Uncharacterized protein</fullName>
    </submittedName>
</protein>
<evidence type="ECO:0000259" key="6">
    <source>
        <dbReference type="Pfam" id="PF10342"/>
    </source>
</evidence>
<comment type="function">
    <text evidence="1">Involved in cell wall beta(1-&gt;6) glucan synthesis.</text>
</comment>
<dbReference type="GO" id="GO:0042546">
    <property type="term" value="P:cell wall biogenesis"/>
    <property type="evidence" value="ECO:0007669"/>
    <property type="project" value="InterPro"/>
</dbReference>
<dbReference type="GO" id="GO:0006078">
    <property type="term" value="P:(1-&gt;6)-beta-D-glucan biosynthetic process"/>
    <property type="evidence" value="ECO:0007669"/>
    <property type="project" value="InterPro"/>
</dbReference>
<dbReference type="Pfam" id="PF05390">
    <property type="entry name" value="Kre9_KNH1_C"/>
    <property type="match status" value="1"/>
</dbReference>
<dbReference type="InterPro" id="IPR045328">
    <property type="entry name" value="Kre9/Knh1"/>
</dbReference>
<feature type="domain" description="Yeast cell wall synthesis Kre9/Knh1-like N-terminal" evidence="6">
    <location>
        <begin position="37"/>
        <end position="130"/>
    </location>
</feature>
<accession>A0A7H9B7E1</accession>
<dbReference type="InterPro" id="IPR018466">
    <property type="entry name" value="Kre9/Knh1-like_N"/>
</dbReference>
<keyword evidence="8" id="KW-1185">Reference proteome</keyword>
<gene>
    <name evidence="7" type="ORF">HG535_0F01530</name>
</gene>
<dbReference type="Proteomes" id="UP000509704">
    <property type="component" value="Chromosome 6"/>
</dbReference>
<dbReference type="GO" id="GO:0005576">
    <property type="term" value="C:extracellular region"/>
    <property type="evidence" value="ECO:0007669"/>
    <property type="project" value="TreeGrafter"/>
</dbReference>
<sequence length="265" mass="29401">MQALVVVDFCLLIVLLCIPASCDVQIIEPTVGLKFDVSKGSTDIRIKWAVTENDIREEDISCYIFTLMSGPNTNIQVMSSLGTLSASDVKGMEYVFNIKNTVGSNGDYYVQLLAQANDGYSIHYCNRFSLTGMVGENKASSSGEREPPQPELRMNTMDAPIEVDSASFSVPYHLQNGRAKYAPMQQQPLTKITAVSWRRIHETSALTFYSVVRPSPDKVTTITPGVSYVLSTGPNWATAAPMPRANGHWYHPRKKLSLKPRKIIF</sequence>
<evidence type="ECO:0000256" key="3">
    <source>
        <dbReference type="ARBA" id="ARBA00022729"/>
    </source>
</evidence>
<feature type="signal peptide" evidence="4">
    <location>
        <begin position="1"/>
        <end position="22"/>
    </location>
</feature>
<organism evidence="7 8">
    <name type="scientific">Zygotorulaspora mrakii</name>
    <name type="common">Zygosaccharomyces mrakii</name>
    <dbReference type="NCBI Taxonomy" id="42260"/>
    <lineage>
        <taxon>Eukaryota</taxon>
        <taxon>Fungi</taxon>
        <taxon>Dikarya</taxon>
        <taxon>Ascomycota</taxon>
        <taxon>Saccharomycotina</taxon>
        <taxon>Saccharomycetes</taxon>
        <taxon>Saccharomycetales</taxon>
        <taxon>Saccharomycetaceae</taxon>
        <taxon>Zygotorulaspora</taxon>
    </lineage>
</organism>
<evidence type="ECO:0000313" key="7">
    <source>
        <dbReference type="EMBL" id="QLG73642.1"/>
    </source>
</evidence>
<evidence type="ECO:0000256" key="4">
    <source>
        <dbReference type="SAM" id="SignalP"/>
    </source>
</evidence>
<dbReference type="OrthoDB" id="2432613at2759"/>
<dbReference type="InterPro" id="IPR008659">
    <property type="entry name" value="Kre9/Knh1_C"/>
</dbReference>
<evidence type="ECO:0000313" key="8">
    <source>
        <dbReference type="Proteomes" id="UP000509704"/>
    </source>
</evidence>
<evidence type="ECO:0000259" key="5">
    <source>
        <dbReference type="Pfam" id="PF05390"/>
    </source>
</evidence>
<dbReference type="GO" id="GO:0031505">
    <property type="term" value="P:fungal-type cell wall organization"/>
    <property type="evidence" value="ECO:0007669"/>
    <property type="project" value="TreeGrafter"/>
</dbReference>
<feature type="domain" description="Yeast cell wall synthesis Kre9/Knh1 C-terminal" evidence="5">
    <location>
        <begin position="164"/>
        <end position="263"/>
    </location>
</feature>
<dbReference type="EMBL" id="CP058609">
    <property type="protein sequence ID" value="QLG73642.1"/>
    <property type="molecule type" value="Genomic_DNA"/>
</dbReference>
<proteinExistence type="inferred from homology"/>
<dbReference type="GeneID" id="59237401"/>
<evidence type="ECO:0000256" key="1">
    <source>
        <dbReference type="ARBA" id="ARBA00004010"/>
    </source>
</evidence>
<evidence type="ECO:0000256" key="2">
    <source>
        <dbReference type="ARBA" id="ARBA00006816"/>
    </source>
</evidence>
<name>A0A7H9B7E1_ZYGMR</name>
<dbReference type="AlphaFoldDB" id="A0A7H9B7E1"/>
<feature type="chain" id="PRO_5029021080" evidence="4">
    <location>
        <begin position="23"/>
        <end position="265"/>
    </location>
</feature>
<keyword evidence="3 4" id="KW-0732">Signal</keyword>
<reference evidence="7 8" key="1">
    <citation type="submission" date="2020-07" db="EMBL/GenBank/DDBJ databases">
        <title>The yeast mating-type switching endonuclease HO is a domesticated member of an unorthodox homing genetic element family.</title>
        <authorList>
            <person name="Coughlan A.Y."/>
            <person name="Lombardi L."/>
            <person name="Braun-Galleani S."/>
            <person name="Martos A.R."/>
            <person name="Galeote V."/>
            <person name="Bigey F."/>
            <person name="Dequin S."/>
            <person name="Byrne K.P."/>
            <person name="Wolfe K.H."/>
        </authorList>
    </citation>
    <scope>NUCLEOTIDE SEQUENCE [LARGE SCALE GENOMIC DNA]</scope>
    <source>
        <strain evidence="7 8">NRRL Y-6702</strain>
    </source>
</reference>
<dbReference type="PANTHER" id="PTHR28154:SF1">
    <property type="entry name" value="CELL WALL SYNTHESIS PROTEIN KNH1-RELATED"/>
    <property type="match status" value="1"/>
</dbReference>